<gene>
    <name evidence="16" type="ORF">BJF91_00700</name>
    <name evidence="15" type="ORF">GGQ71_003494</name>
</gene>
<evidence type="ECO:0000256" key="10">
    <source>
        <dbReference type="ARBA" id="ARBA00023004"/>
    </source>
</evidence>
<keyword evidence="17" id="KW-1185">Reference proteome</keyword>
<evidence type="ECO:0000313" key="15">
    <source>
        <dbReference type="EMBL" id="MBB4009212.1"/>
    </source>
</evidence>
<dbReference type="GO" id="GO:0005886">
    <property type="term" value="C:plasma membrane"/>
    <property type="evidence" value="ECO:0007669"/>
    <property type="project" value="UniProtKB-SubCell"/>
</dbReference>
<evidence type="ECO:0000256" key="8">
    <source>
        <dbReference type="ARBA" id="ARBA00022982"/>
    </source>
</evidence>
<dbReference type="GO" id="GO:0046872">
    <property type="term" value="F:metal ion binding"/>
    <property type="evidence" value="ECO:0007669"/>
    <property type="project" value="UniProtKB-KW"/>
</dbReference>
<feature type="transmembrane region" description="Helical" evidence="13">
    <location>
        <begin position="55"/>
        <end position="75"/>
    </location>
</feature>
<evidence type="ECO:0000256" key="9">
    <source>
        <dbReference type="ARBA" id="ARBA00022989"/>
    </source>
</evidence>
<comment type="cofactor">
    <cofactor evidence="1">
        <name>heme b</name>
        <dbReference type="ChEBI" id="CHEBI:60344"/>
    </cofactor>
</comment>
<evidence type="ECO:0000256" key="13">
    <source>
        <dbReference type="SAM" id="Phobius"/>
    </source>
</evidence>
<accession>A0A1Q9A225</accession>
<dbReference type="Proteomes" id="UP000544107">
    <property type="component" value="Unassembled WGS sequence"/>
</dbReference>
<evidence type="ECO:0000256" key="7">
    <source>
        <dbReference type="ARBA" id="ARBA00022723"/>
    </source>
</evidence>
<dbReference type="SUPFAM" id="SSF81342">
    <property type="entry name" value="Transmembrane di-heme cytochromes"/>
    <property type="match status" value="1"/>
</dbReference>
<evidence type="ECO:0000259" key="14">
    <source>
        <dbReference type="Pfam" id="PF01292"/>
    </source>
</evidence>
<evidence type="ECO:0000313" key="16">
    <source>
        <dbReference type="EMBL" id="OLP48514.1"/>
    </source>
</evidence>
<dbReference type="InterPro" id="IPR052168">
    <property type="entry name" value="Cytochrome_b561_oxidase"/>
</dbReference>
<feature type="transmembrane region" description="Helical" evidence="13">
    <location>
        <begin position="102"/>
        <end position="120"/>
    </location>
</feature>
<name>A0A1Q9A225_9HYPH</name>
<evidence type="ECO:0000313" key="17">
    <source>
        <dbReference type="Proteomes" id="UP000185598"/>
    </source>
</evidence>
<reference evidence="15 18" key="2">
    <citation type="submission" date="2020-08" db="EMBL/GenBank/DDBJ databases">
        <title>Genomic Encyclopedia of Type Strains, Phase IV (KMG-IV): sequencing the most valuable type-strain genomes for metagenomic binning, comparative biology and taxonomic classification.</title>
        <authorList>
            <person name="Goeker M."/>
        </authorList>
    </citation>
    <scope>NUCLEOTIDE SEQUENCE [LARGE SCALE GENOMIC DNA]</scope>
    <source>
        <strain evidence="15 18">DSM 100021</strain>
    </source>
</reference>
<sequence length="167" mass="18844">MASHPRLSYSVPQRLLHWLMALLIFFNLIFSDGMEHWNRLMRRGETVAPDDVASANIHAYVGIAILVLCLIRFTLRLVQGAPAAPAEEPPLLKLAAKLAHRTFYALFLLMPVTGIAKYYFGNETLGFLHGGPLKLLLWVLIVVHVLAALIHQFYWKTDVLARMTRGV</sequence>
<reference evidence="16 17" key="1">
    <citation type="submission" date="2016-09" db="EMBL/GenBank/DDBJ databases">
        <title>Rhizobium oryziradicis sp. nov., isolated from the root of rice.</title>
        <authorList>
            <person name="Zhao J."/>
            <person name="Zhang X."/>
        </authorList>
    </citation>
    <scope>NUCLEOTIDE SEQUENCE [LARGE SCALE GENOMIC DNA]</scope>
    <source>
        <strain evidence="16 17">14971</strain>
    </source>
</reference>
<dbReference type="GO" id="GO:0020037">
    <property type="term" value="F:heme binding"/>
    <property type="evidence" value="ECO:0007669"/>
    <property type="project" value="TreeGrafter"/>
</dbReference>
<feature type="domain" description="Cytochrome b561 bacterial/Ni-hydrogenase" evidence="14">
    <location>
        <begin position="9"/>
        <end position="166"/>
    </location>
</feature>
<dbReference type="AlphaFoldDB" id="A0A1Q9A225"/>
<keyword evidence="8" id="KW-0249">Electron transport</keyword>
<comment type="subcellular location">
    <subcellularLocation>
        <location evidence="2">Cell membrane</location>
        <topology evidence="2">Multi-pass membrane protein</topology>
    </subcellularLocation>
</comment>
<dbReference type="EMBL" id="MKIN01000023">
    <property type="protein sequence ID" value="OLP48514.1"/>
    <property type="molecule type" value="Genomic_DNA"/>
</dbReference>
<dbReference type="PANTHER" id="PTHR30529:SF6">
    <property type="entry name" value="BLL0291 PROTEIN"/>
    <property type="match status" value="1"/>
</dbReference>
<feature type="transmembrane region" description="Helical" evidence="13">
    <location>
        <begin position="135"/>
        <end position="155"/>
    </location>
</feature>
<protein>
    <submittedName>
        <fullName evidence="15 16">Cytochrome B</fullName>
    </submittedName>
</protein>
<proteinExistence type="inferred from homology"/>
<keyword evidence="4" id="KW-1003">Cell membrane</keyword>
<dbReference type="Pfam" id="PF01292">
    <property type="entry name" value="Ni_hydr_CYTB"/>
    <property type="match status" value="1"/>
</dbReference>
<evidence type="ECO:0000256" key="11">
    <source>
        <dbReference type="ARBA" id="ARBA00023136"/>
    </source>
</evidence>
<keyword evidence="10" id="KW-0408">Iron</keyword>
<comment type="similarity">
    <text evidence="12">Belongs to the cytochrome b561 family.</text>
</comment>
<evidence type="ECO:0000256" key="6">
    <source>
        <dbReference type="ARBA" id="ARBA00022692"/>
    </source>
</evidence>
<evidence type="ECO:0000256" key="1">
    <source>
        <dbReference type="ARBA" id="ARBA00001970"/>
    </source>
</evidence>
<organism evidence="16 17">
    <name type="scientific">Allorhizobium taibaishanense</name>
    <dbReference type="NCBI Taxonomy" id="887144"/>
    <lineage>
        <taxon>Bacteria</taxon>
        <taxon>Pseudomonadati</taxon>
        <taxon>Pseudomonadota</taxon>
        <taxon>Alphaproteobacteria</taxon>
        <taxon>Hyphomicrobiales</taxon>
        <taxon>Rhizobiaceae</taxon>
        <taxon>Rhizobium/Agrobacterium group</taxon>
        <taxon>Allorhizobium</taxon>
    </lineage>
</organism>
<keyword evidence="6 13" id="KW-0812">Transmembrane</keyword>
<dbReference type="GO" id="GO:0009055">
    <property type="term" value="F:electron transfer activity"/>
    <property type="evidence" value="ECO:0007669"/>
    <property type="project" value="InterPro"/>
</dbReference>
<keyword evidence="5" id="KW-0349">Heme</keyword>
<dbReference type="OrthoDB" id="8156287at2"/>
<evidence type="ECO:0000256" key="3">
    <source>
        <dbReference type="ARBA" id="ARBA00022448"/>
    </source>
</evidence>
<dbReference type="Gene3D" id="1.20.950.20">
    <property type="entry name" value="Transmembrane di-heme cytochromes, Chain C"/>
    <property type="match status" value="1"/>
</dbReference>
<dbReference type="EMBL" id="JACIED010000004">
    <property type="protein sequence ID" value="MBB4009212.1"/>
    <property type="molecule type" value="Genomic_DNA"/>
</dbReference>
<dbReference type="Proteomes" id="UP000185598">
    <property type="component" value="Unassembled WGS sequence"/>
</dbReference>
<keyword evidence="3" id="KW-0813">Transport</keyword>
<evidence type="ECO:0000313" key="18">
    <source>
        <dbReference type="Proteomes" id="UP000544107"/>
    </source>
</evidence>
<evidence type="ECO:0000256" key="5">
    <source>
        <dbReference type="ARBA" id="ARBA00022617"/>
    </source>
</evidence>
<dbReference type="InterPro" id="IPR016174">
    <property type="entry name" value="Di-haem_cyt_TM"/>
</dbReference>
<dbReference type="InterPro" id="IPR011577">
    <property type="entry name" value="Cyt_b561_bac/Ni-Hgenase"/>
</dbReference>
<evidence type="ECO:0000256" key="4">
    <source>
        <dbReference type="ARBA" id="ARBA00022475"/>
    </source>
</evidence>
<keyword evidence="11 13" id="KW-0472">Membrane</keyword>
<evidence type="ECO:0000256" key="2">
    <source>
        <dbReference type="ARBA" id="ARBA00004651"/>
    </source>
</evidence>
<evidence type="ECO:0000256" key="12">
    <source>
        <dbReference type="ARBA" id="ARBA00037975"/>
    </source>
</evidence>
<keyword evidence="7" id="KW-0479">Metal-binding</keyword>
<dbReference type="RefSeq" id="WP_075615826.1">
    <property type="nucleotide sequence ID" value="NZ_JACIED010000004.1"/>
</dbReference>
<keyword evidence="9 13" id="KW-1133">Transmembrane helix</keyword>
<comment type="caution">
    <text evidence="16">The sequence shown here is derived from an EMBL/GenBank/DDBJ whole genome shotgun (WGS) entry which is preliminary data.</text>
</comment>
<dbReference type="GO" id="GO:0022904">
    <property type="term" value="P:respiratory electron transport chain"/>
    <property type="evidence" value="ECO:0007669"/>
    <property type="project" value="InterPro"/>
</dbReference>
<dbReference type="PANTHER" id="PTHR30529">
    <property type="entry name" value="CYTOCHROME B561"/>
    <property type="match status" value="1"/>
</dbReference>